<name>A0A067BSJ8_SAPPC</name>
<dbReference type="VEuPathDB" id="FungiDB:SPRG_17319"/>
<accession>A0A067BSJ8</accession>
<dbReference type="AlphaFoldDB" id="A0A067BSJ8"/>
<keyword evidence="3" id="KW-1185">Reference proteome</keyword>
<protein>
    <submittedName>
        <fullName evidence="2">Uncharacterized protein</fullName>
    </submittedName>
</protein>
<dbReference type="RefSeq" id="XP_012212044.1">
    <property type="nucleotide sequence ID" value="XM_012356654.1"/>
</dbReference>
<dbReference type="Proteomes" id="UP000030745">
    <property type="component" value="Unassembled WGS sequence"/>
</dbReference>
<evidence type="ECO:0000256" key="1">
    <source>
        <dbReference type="SAM" id="MobiDB-lite"/>
    </source>
</evidence>
<proteinExistence type="predicted"/>
<reference evidence="2 3" key="1">
    <citation type="journal article" date="2013" name="PLoS Genet.">
        <title>Distinctive expansion of potential virulence genes in the genome of the oomycete fish pathogen Saprolegnia parasitica.</title>
        <authorList>
            <person name="Jiang R.H."/>
            <person name="de Bruijn I."/>
            <person name="Haas B.J."/>
            <person name="Belmonte R."/>
            <person name="Lobach L."/>
            <person name="Christie J."/>
            <person name="van den Ackerveken G."/>
            <person name="Bottin A."/>
            <person name="Bulone V."/>
            <person name="Diaz-Moreno S.M."/>
            <person name="Dumas B."/>
            <person name="Fan L."/>
            <person name="Gaulin E."/>
            <person name="Govers F."/>
            <person name="Grenville-Briggs L.J."/>
            <person name="Horner N.R."/>
            <person name="Levin J.Z."/>
            <person name="Mammella M."/>
            <person name="Meijer H.J."/>
            <person name="Morris P."/>
            <person name="Nusbaum C."/>
            <person name="Oome S."/>
            <person name="Phillips A.J."/>
            <person name="van Rooyen D."/>
            <person name="Rzeszutek E."/>
            <person name="Saraiva M."/>
            <person name="Secombes C.J."/>
            <person name="Seidl M.F."/>
            <person name="Snel B."/>
            <person name="Stassen J.H."/>
            <person name="Sykes S."/>
            <person name="Tripathy S."/>
            <person name="van den Berg H."/>
            <person name="Vega-Arreguin J.C."/>
            <person name="Wawra S."/>
            <person name="Young S.K."/>
            <person name="Zeng Q."/>
            <person name="Dieguez-Uribeondo J."/>
            <person name="Russ C."/>
            <person name="Tyler B.M."/>
            <person name="van West P."/>
        </authorList>
    </citation>
    <scope>NUCLEOTIDE SEQUENCE [LARGE SCALE GENOMIC DNA]</scope>
    <source>
        <strain evidence="2 3">CBS 223.65</strain>
    </source>
</reference>
<sequence length="122" mass="13382">MEPSDAPTPTDAAAPPISDTDDNASNEQFEDAIAAAERAWTIKLDEYARRVTALRASTASIKQAHQASTSALQKQLHEAQLKHKSLVTKWTKEKEARAAEKEWIADAWPSEVALPPLCCVRS</sequence>
<evidence type="ECO:0000313" key="3">
    <source>
        <dbReference type="Proteomes" id="UP000030745"/>
    </source>
</evidence>
<dbReference type="GeneID" id="24138864"/>
<feature type="compositionally biased region" description="Low complexity" evidence="1">
    <location>
        <begin position="1"/>
        <end position="18"/>
    </location>
</feature>
<feature type="region of interest" description="Disordered" evidence="1">
    <location>
        <begin position="1"/>
        <end position="27"/>
    </location>
</feature>
<organism evidence="2 3">
    <name type="scientific">Saprolegnia parasitica (strain CBS 223.65)</name>
    <dbReference type="NCBI Taxonomy" id="695850"/>
    <lineage>
        <taxon>Eukaryota</taxon>
        <taxon>Sar</taxon>
        <taxon>Stramenopiles</taxon>
        <taxon>Oomycota</taxon>
        <taxon>Saprolegniomycetes</taxon>
        <taxon>Saprolegniales</taxon>
        <taxon>Saprolegniaceae</taxon>
        <taxon>Saprolegnia</taxon>
    </lineage>
</organism>
<dbReference type="EMBL" id="KK583724">
    <property type="protein sequence ID" value="KDO17251.1"/>
    <property type="molecule type" value="Genomic_DNA"/>
</dbReference>
<gene>
    <name evidence="2" type="ORF">SPRG_17319</name>
</gene>
<dbReference type="KEGG" id="spar:SPRG_17319"/>
<evidence type="ECO:0000313" key="2">
    <source>
        <dbReference type="EMBL" id="KDO17251.1"/>
    </source>
</evidence>